<accession>A0ABX7BKM5</accession>
<dbReference type="InterPro" id="IPR036086">
    <property type="entry name" value="ParB/Sulfiredoxin_sf"/>
</dbReference>
<feature type="coiled-coil region" evidence="1">
    <location>
        <begin position="92"/>
        <end position="119"/>
    </location>
</feature>
<evidence type="ECO:0000256" key="1">
    <source>
        <dbReference type="SAM" id="Coils"/>
    </source>
</evidence>
<reference evidence="3 4" key="1">
    <citation type="submission" date="2021-01" db="EMBL/GenBank/DDBJ databases">
        <title>Brevundimonas vitis sp. nov., an bacterium isolated from grape (Vitis vinifera).</title>
        <authorList>
            <person name="Jiang L."/>
            <person name="Lee J."/>
        </authorList>
    </citation>
    <scope>NUCLEOTIDE SEQUENCE [LARGE SCALE GENOMIC DNA]</scope>
    <source>
        <strain evidence="3 4">GRTSA-9</strain>
    </source>
</reference>
<name>A0ABX7BKM5_9CAUL</name>
<dbReference type="Pfam" id="PF02195">
    <property type="entry name" value="ParB_N"/>
    <property type="match status" value="1"/>
</dbReference>
<dbReference type="InterPro" id="IPR003115">
    <property type="entry name" value="ParB_N"/>
</dbReference>
<dbReference type="RefSeq" id="WP_201102157.1">
    <property type="nucleotide sequence ID" value="NZ_CP067977.1"/>
</dbReference>
<evidence type="ECO:0000313" key="4">
    <source>
        <dbReference type="Proteomes" id="UP000595448"/>
    </source>
</evidence>
<dbReference type="InterPro" id="IPR050336">
    <property type="entry name" value="Chromosome_partition/occlusion"/>
</dbReference>
<dbReference type="PANTHER" id="PTHR33375">
    <property type="entry name" value="CHROMOSOME-PARTITIONING PROTEIN PARB-RELATED"/>
    <property type="match status" value="1"/>
</dbReference>
<dbReference type="Gene3D" id="1.10.10.2830">
    <property type="match status" value="1"/>
</dbReference>
<dbReference type="EMBL" id="CP067977">
    <property type="protein sequence ID" value="QQQ17781.1"/>
    <property type="molecule type" value="Genomic_DNA"/>
</dbReference>
<dbReference type="Gene3D" id="3.90.1530.30">
    <property type="match status" value="1"/>
</dbReference>
<evidence type="ECO:0000313" key="3">
    <source>
        <dbReference type="EMBL" id="QQQ17781.1"/>
    </source>
</evidence>
<dbReference type="SUPFAM" id="SSF109709">
    <property type="entry name" value="KorB DNA-binding domain-like"/>
    <property type="match status" value="1"/>
</dbReference>
<dbReference type="Proteomes" id="UP000595448">
    <property type="component" value="Chromosome"/>
</dbReference>
<dbReference type="SUPFAM" id="SSF110849">
    <property type="entry name" value="ParB/Sulfiredoxin"/>
    <property type="match status" value="1"/>
</dbReference>
<dbReference type="SMART" id="SM00470">
    <property type="entry name" value="ParB"/>
    <property type="match status" value="1"/>
</dbReference>
<sequence>MAQGITSGPVDQPAAVIDPVAIEQIVLVPLALIDASDRLREVNDAHAEVMAASFTERGQRTPIEIVRRGDRFRLVYGAHRYRAAQIAGWADIKAIITEADDAELRLREIDENLIRHELTALDRARFLAERKRIYEALNPEAKHGGDRRSDQVANLATWSFSADIADKTGLSERTIRRAVLLAEALSPDVVKAVQHTALASNQAALEALAKHPHERQVAAVGHLLAQDNPARSVNEAFDRIDGKAVKPAEDRSLSRSIDLWERMNARDRRAFLAFLAEAELPKGCSVEVTK</sequence>
<dbReference type="PANTHER" id="PTHR33375:SF1">
    <property type="entry name" value="CHROMOSOME-PARTITIONING PROTEIN PARB-RELATED"/>
    <property type="match status" value="1"/>
</dbReference>
<feature type="domain" description="ParB-like N-terminal" evidence="2">
    <location>
        <begin position="26"/>
        <end position="113"/>
    </location>
</feature>
<keyword evidence="4" id="KW-1185">Reference proteome</keyword>
<evidence type="ECO:0000259" key="2">
    <source>
        <dbReference type="SMART" id="SM00470"/>
    </source>
</evidence>
<keyword evidence="1" id="KW-0175">Coiled coil</keyword>
<dbReference type="CDD" id="cd16409">
    <property type="entry name" value="ParB_N_like"/>
    <property type="match status" value="1"/>
</dbReference>
<proteinExistence type="predicted"/>
<protein>
    <submittedName>
        <fullName evidence="3">ParB N-terminal domain-containing protein</fullName>
    </submittedName>
</protein>
<gene>
    <name evidence="3" type="ORF">JIP62_10595</name>
</gene>
<organism evidence="3 4">
    <name type="scientific">Brevundimonas vitisensis</name>
    <dbReference type="NCBI Taxonomy" id="2800818"/>
    <lineage>
        <taxon>Bacteria</taxon>
        <taxon>Pseudomonadati</taxon>
        <taxon>Pseudomonadota</taxon>
        <taxon>Alphaproteobacteria</taxon>
        <taxon>Caulobacterales</taxon>
        <taxon>Caulobacteraceae</taxon>
        <taxon>Brevundimonas</taxon>
    </lineage>
</organism>